<protein>
    <submittedName>
        <fullName evidence="1">Aminoglycoside O-phosphotransferase</fullName>
    </submittedName>
</protein>
<dbReference type="EMBL" id="AP024525">
    <property type="protein sequence ID" value="BCT75728.1"/>
    <property type="molecule type" value="Genomic_DNA"/>
</dbReference>
<accession>A0ABM7PU15</accession>
<organism evidence="1 2">
    <name type="scientific">Sinomonas cyclohexanicum</name>
    <name type="common">Corynebacterium cyclohexanicum</name>
    <dbReference type="NCBI Taxonomy" id="322009"/>
    <lineage>
        <taxon>Bacteria</taxon>
        <taxon>Bacillati</taxon>
        <taxon>Actinomycetota</taxon>
        <taxon>Actinomycetes</taxon>
        <taxon>Micrococcales</taxon>
        <taxon>Micrococcaceae</taxon>
        <taxon>Sinomonas</taxon>
    </lineage>
</organism>
<dbReference type="Pfam" id="PF04655">
    <property type="entry name" value="APH_6_hur"/>
    <property type="match status" value="1"/>
</dbReference>
<sequence>MTPPGLVPESLQHRATRTPEGRAWLDAVPDLYADRLTAWGLVPDLPSGGGAHAGMWAVVVPVLRGGERLALKISCPFPEAAAEPAALGLWDGTGAVRLMEHDPASCSLLLERLDAGRRLQDVPFPEAAYIWGELVRELSIVPDGRPGWDAFERIDATAERWTDELPERWEGLGRPFPRWLLEAALEVCQTRGAVGRRGGRDVLVHTDFHGMNVLAADVPTPDVPAFRAIDPQAAVGEAEFAVAPMLWNRLPELAGTDAPSSLLERCGRLATAAGLDPEASRAWSVAREVENALWYAERPGHRGDAERSLWVASALSDRLLPGLPAVEDLKRLD</sequence>
<dbReference type="RefSeq" id="WP_229232444.1">
    <property type="nucleotide sequence ID" value="NZ_AP024525.1"/>
</dbReference>
<proteinExistence type="predicted"/>
<dbReference type="SUPFAM" id="SSF56112">
    <property type="entry name" value="Protein kinase-like (PK-like)"/>
    <property type="match status" value="1"/>
</dbReference>
<reference evidence="1 2" key="1">
    <citation type="journal article" date="2021" name="J. Biosci. Bioeng.">
        <title>Identification and characterization of a chc gene cluster responsible for the aromatization pathway of cyclohexanecarboxylate degradation in Sinomonas cyclohexanicum ATCC 51369.</title>
        <authorList>
            <person name="Yamamoto T."/>
            <person name="Hasegawa Y."/>
            <person name="Lau P.C.K."/>
            <person name="Iwaki H."/>
        </authorList>
    </citation>
    <scope>NUCLEOTIDE SEQUENCE [LARGE SCALE GENOMIC DNA]</scope>
    <source>
        <strain evidence="1 2">ATCC 51369</strain>
    </source>
</reference>
<evidence type="ECO:0000313" key="1">
    <source>
        <dbReference type="EMBL" id="BCT75728.1"/>
    </source>
</evidence>
<evidence type="ECO:0000313" key="2">
    <source>
        <dbReference type="Proteomes" id="UP001319861"/>
    </source>
</evidence>
<name>A0ABM7PU15_SINCY</name>
<dbReference type="Proteomes" id="UP001319861">
    <property type="component" value="Chromosome"/>
</dbReference>
<dbReference type="InterPro" id="IPR006748">
    <property type="entry name" value="NH2Glyco/OHUrea_AB-resist_kin"/>
</dbReference>
<keyword evidence="2" id="KW-1185">Reference proteome</keyword>
<dbReference type="InterPro" id="IPR011009">
    <property type="entry name" value="Kinase-like_dom_sf"/>
</dbReference>
<gene>
    <name evidence="1" type="ORF">SCMU_15700</name>
</gene>